<dbReference type="GO" id="GO:0000160">
    <property type="term" value="P:phosphorelay signal transduction system"/>
    <property type="evidence" value="ECO:0007669"/>
    <property type="project" value="InterPro"/>
</dbReference>
<dbReference type="InterPro" id="IPR001789">
    <property type="entry name" value="Sig_transdc_resp-reg_receiver"/>
</dbReference>
<dbReference type="SMART" id="SM00448">
    <property type="entry name" value="REC"/>
    <property type="match status" value="1"/>
</dbReference>
<proteinExistence type="predicted"/>
<dbReference type="InterPro" id="IPR011006">
    <property type="entry name" value="CheY-like_superfamily"/>
</dbReference>
<feature type="domain" description="Response regulatory" evidence="2">
    <location>
        <begin position="5"/>
        <end position="120"/>
    </location>
</feature>
<evidence type="ECO:0000256" key="1">
    <source>
        <dbReference type="ARBA" id="ARBA00022553"/>
    </source>
</evidence>
<dbReference type="Gene3D" id="3.40.50.2300">
    <property type="match status" value="1"/>
</dbReference>
<dbReference type="CDD" id="cd00156">
    <property type="entry name" value="REC"/>
    <property type="match status" value="1"/>
</dbReference>
<evidence type="ECO:0000259" key="2">
    <source>
        <dbReference type="PROSITE" id="PS50110"/>
    </source>
</evidence>
<dbReference type="SUPFAM" id="SSF52172">
    <property type="entry name" value="CheY-like"/>
    <property type="match status" value="1"/>
</dbReference>
<dbReference type="PANTHER" id="PTHR44591">
    <property type="entry name" value="STRESS RESPONSE REGULATOR PROTEIN 1"/>
    <property type="match status" value="1"/>
</dbReference>
<keyword evidence="1" id="KW-0597">Phosphoprotein</keyword>
<gene>
    <name evidence="3" type="ORF">MNBD_GAMMA12-686</name>
</gene>
<accession>A0A3B0YY30</accession>
<sequence length="120" mass="13103">MSNPVVLVVDDSKLSRMMIVSIIQAQFSDWNIIEASNGDEALEVCSGKNIGLFIIDYNMPGMDGLALAAKLKENFPSVPMSLLTANIQKATKVDANKIGIKFFPKPITQERVESIFSLVA</sequence>
<protein>
    <recommendedName>
        <fullName evidence="2">Response regulatory domain-containing protein</fullName>
    </recommendedName>
</protein>
<dbReference type="PANTHER" id="PTHR44591:SF3">
    <property type="entry name" value="RESPONSE REGULATORY DOMAIN-CONTAINING PROTEIN"/>
    <property type="match status" value="1"/>
</dbReference>
<dbReference type="EMBL" id="UOFL01000222">
    <property type="protein sequence ID" value="VAW81590.1"/>
    <property type="molecule type" value="Genomic_DNA"/>
</dbReference>
<dbReference type="PROSITE" id="PS50110">
    <property type="entry name" value="RESPONSE_REGULATORY"/>
    <property type="match status" value="1"/>
</dbReference>
<evidence type="ECO:0000313" key="3">
    <source>
        <dbReference type="EMBL" id="VAW81590.1"/>
    </source>
</evidence>
<reference evidence="3" key="1">
    <citation type="submission" date="2018-06" db="EMBL/GenBank/DDBJ databases">
        <authorList>
            <person name="Zhirakovskaya E."/>
        </authorList>
    </citation>
    <scope>NUCLEOTIDE SEQUENCE</scope>
</reference>
<dbReference type="AlphaFoldDB" id="A0A3B0YY30"/>
<organism evidence="3">
    <name type="scientific">hydrothermal vent metagenome</name>
    <dbReference type="NCBI Taxonomy" id="652676"/>
    <lineage>
        <taxon>unclassified sequences</taxon>
        <taxon>metagenomes</taxon>
        <taxon>ecological metagenomes</taxon>
    </lineage>
</organism>
<name>A0A3B0YY30_9ZZZZ</name>
<dbReference type="InterPro" id="IPR050595">
    <property type="entry name" value="Bact_response_regulator"/>
</dbReference>
<dbReference type="Pfam" id="PF00072">
    <property type="entry name" value="Response_reg"/>
    <property type="match status" value="1"/>
</dbReference>